<evidence type="ECO:0000256" key="4">
    <source>
        <dbReference type="ARBA" id="ARBA00022679"/>
    </source>
</evidence>
<keyword evidence="6 11" id="KW-0418">Kinase</keyword>
<dbReference type="Pfam" id="PF07730">
    <property type="entry name" value="HisKA_3"/>
    <property type="match status" value="1"/>
</dbReference>
<organism evidence="11 12">
    <name type="scientific">Streptomyces malaysiensis</name>
    <dbReference type="NCBI Taxonomy" id="92644"/>
    <lineage>
        <taxon>Bacteria</taxon>
        <taxon>Bacillati</taxon>
        <taxon>Actinomycetota</taxon>
        <taxon>Actinomycetes</taxon>
        <taxon>Kitasatosporales</taxon>
        <taxon>Streptomycetaceae</taxon>
        <taxon>Streptomyces</taxon>
        <taxon>Streptomyces violaceusniger group</taxon>
    </lineage>
</organism>
<feature type="transmembrane region" description="Helical" evidence="9">
    <location>
        <begin position="146"/>
        <end position="167"/>
    </location>
</feature>
<dbReference type="CDD" id="cd16917">
    <property type="entry name" value="HATPase_UhpB-NarQ-NarX-like"/>
    <property type="match status" value="1"/>
</dbReference>
<comment type="catalytic activity">
    <reaction evidence="1">
        <text>ATP + protein L-histidine = ADP + protein N-phospho-L-histidine.</text>
        <dbReference type="EC" id="2.7.13.3"/>
    </reaction>
</comment>
<evidence type="ECO:0000256" key="5">
    <source>
        <dbReference type="ARBA" id="ARBA00022741"/>
    </source>
</evidence>
<evidence type="ECO:0000256" key="7">
    <source>
        <dbReference type="ARBA" id="ARBA00022840"/>
    </source>
</evidence>
<dbReference type="InterPro" id="IPR011712">
    <property type="entry name" value="Sig_transdc_His_kin_sub3_dim/P"/>
</dbReference>
<dbReference type="Pfam" id="PF23539">
    <property type="entry name" value="DUF7134"/>
    <property type="match status" value="1"/>
</dbReference>
<keyword evidence="9" id="KW-0812">Transmembrane</keyword>
<evidence type="ECO:0000256" key="2">
    <source>
        <dbReference type="ARBA" id="ARBA00012438"/>
    </source>
</evidence>
<gene>
    <name evidence="11" type="ORF">I1A49_01420</name>
</gene>
<dbReference type="Proteomes" id="UP000663421">
    <property type="component" value="Chromosome"/>
</dbReference>
<dbReference type="Gene3D" id="3.30.565.10">
    <property type="entry name" value="Histidine kinase-like ATPase, C-terminal domain"/>
    <property type="match status" value="1"/>
</dbReference>
<proteinExistence type="predicted"/>
<feature type="domain" description="Histidine kinase/HSP90-like ATPase" evidence="10">
    <location>
        <begin position="376"/>
        <end position="470"/>
    </location>
</feature>
<keyword evidence="5" id="KW-0547">Nucleotide-binding</keyword>
<dbReference type="EMBL" id="CP065050">
    <property type="protein sequence ID" value="QPI53763.1"/>
    <property type="molecule type" value="Genomic_DNA"/>
</dbReference>
<feature type="transmembrane region" description="Helical" evidence="9">
    <location>
        <begin position="121"/>
        <end position="139"/>
    </location>
</feature>
<dbReference type="GO" id="GO:0016301">
    <property type="term" value="F:kinase activity"/>
    <property type="evidence" value="ECO:0007669"/>
    <property type="project" value="UniProtKB-KW"/>
</dbReference>
<dbReference type="PANTHER" id="PTHR24421:SF10">
    <property type="entry name" value="NITRATE_NITRITE SENSOR PROTEIN NARQ"/>
    <property type="match status" value="1"/>
</dbReference>
<keyword evidence="9" id="KW-1133">Transmembrane helix</keyword>
<keyword evidence="4" id="KW-0808">Transferase</keyword>
<dbReference type="InterPro" id="IPR055558">
    <property type="entry name" value="DUF7134"/>
</dbReference>
<keyword evidence="7" id="KW-0067">ATP-binding</keyword>
<evidence type="ECO:0000256" key="6">
    <source>
        <dbReference type="ARBA" id="ARBA00022777"/>
    </source>
</evidence>
<keyword evidence="3" id="KW-0597">Phosphoprotein</keyword>
<dbReference type="SMART" id="SM00387">
    <property type="entry name" value="HATPase_c"/>
    <property type="match status" value="1"/>
</dbReference>
<evidence type="ECO:0000313" key="11">
    <source>
        <dbReference type="EMBL" id="QPI53763.1"/>
    </source>
</evidence>
<feature type="transmembrane region" description="Helical" evidence="9">
    <location>
        <begin position="81"/>
        <end position="101"/>
    </location>
</feature>
<keyword evidence="8" id="KW-0902">Two-component regulatory system</keyword>
<keyword evidence="9" id="KW-0472">Membrane</keyword>
<dbReference type="InterPro" id="IPR050482">
    <property type="entry name" value="Sensor_HK_TwoCompSys"/>
</dbReference>
<dbReference type="InterPro" id="IPR003594">
    <property type="entry name" value="HATPase_dom"/>
</dbReference>
<evidence type="ECO:0000259" key="10">
    <source>
        <dbReference type="SMART" id="SM00387"/>
    </source>
</evidence>
<dbReference type="Pfam" id="PF02518">
    <property type="entry name" value="HATPase_c"/>
    <property type="match status" value="1"/>
</dbReference>
<feature type="transmembrane region" description="Helical" evidence="9">
    <location>
        <begin position="187"/>
        <end position="207"/>
    </location>
</feature>
<name>A0ABX6VWF8_STRMQ</name>
<sequence>MTAPPCRPPPGCWSSSAGRRWRWRGRRTGWCAATSDRLHHGQVTSLTTTTSAGDIGGMGPLAARLSRGGQRLRQADQAHPWVLDTAVVVLVFLMFCLPDLLHGGAGDGDGPRRFRLAFTRLPLPAMLLVQAGLVLPLLWRRRRPMVAFGAIAAVFVAQWSLGAALRADVALFVAFYSLALHGRLRQLPWACAIMATGMALVAARVSAAVSVWDALFFLLSTATAALAVGLMIRTRRAQLAGLRERAARLEIERDQRSRLAAATERARVAREMHDIVGHNLAVIITLADAGAYATDAAPERGKEALHLIGDTGRTALGELRRVLGVLREASDGAVRAPELSPQPGLADIETLCDGVRTAGLDVVYRTVGDVDALDRGMQLAVYRIVQEALTNTLKHAGAGTAVKLSVIVEDVRLVIRVRDDGPAGPPGPWNEEGHGLVGMRERAALYGGDVSAGPAAGGGWAVEATLDLTPQAGGAR</sequence>
<keyword evidence="12" id="KW-1185">Reference proteome</keyword>
<dbReference type="InterPro" id="IPR036890">
    <property type="entry name" value="HATPase_C_sf"/>
</dbReference>
<feature type="transmembrane region" description="Helical" evidence="9">
    <location>
        <begin position="214"/>
        <end position="232"/>
    </location>
</feature>
<reference evidence="11 12" key="1">
    <citation type="submission" date="2020-11" db="EMBL/GenBank/DDBJ databases">
        <title>Complete genome sequence unveiled secondary metabolic potentials in Streptomyces solisilvae HNM0141.</title>
        <authorList>
            <person name="Huang X."/>
        </authorList>
    </citation>
    <scope>NUCLEOTIDE SEQUENCE [LARGE SCALE GENOMIC DNA]</scope>
    <source>
        <strain evidence="11 12">HNM0141</strain>
    </source>
</reference>
<accession>A0ABX6VWF8</accession>
<dbReference type="PANTHER" id="PTHR24421">
    <property type="entry name" value="NITRATE/NITRITE SENSOR PROTEIN NARX-RELATED"/>
    <property type="match status" value="1"/>
</dbReference>
<dbReference type="SUPFAM" id="SSF55874">
    <property type="entry name" value="ATPase domain of HSP90 chaperone/DNA topoisomerase II/histidine kinase"/>
    <property type="match status" value="1"/>
</dbReference>
<evidence type="ECO:0000256" key="3">
    <source>
        <dbReference type="ARBA" id="ARBA00022553"/>
    </source>
</evidence>
<evidence type="ECO:0000313" key="12">
    <source>
        <dbReference type="Proteomes" id="UP000663421"/>
    </source>
</evidence>
<dbReference type="Gene3D" id="1.20.5.1930">
    <property type="match status" value="1"/>
</dbReference>
<evidence type="ECO:0000256" key="1">
    <source>
        <dbReference type="ARBA" id="ARBA00000085"/>
    </source>
</evidence>
<evidence type="ECO:0000256" key="8">
    <source>
        <dbReference type="ARBA" id="ARBA00023012"/>
    </source>
</evidence>
<dbReference type="EC" id="2.7.13.3" evidence="2"/>
<evidence type="ECO:0000256" key="9">
    <source>
        <dbReference type="SAM" id="Phobius"/>
    </source>
</evidence>
<protein>
    <recommendedName>
        <fullName evidence="2">histidine kinase</fullName>
        <ecNumber evidence="2">2.7.13.3</ecNumber>
    </recommendedName>
</protein>